<dbReference type="GO" id="GO:0007165">
    <property type="term" value="P:signal transduction"/>
    <property type="evidence" value="ECO:0007669"/>
    <property type="project" value="UniProtKB-KW"/>
</dbReference>
<evidence type="ECO:0000256" key="4">
    <source>
        <dbReference type="ARBA" id="ARBA00022725"/>
    </source>
</evidence>
<keyword evidence="2 12" id="KW-0716">Sensory transduction</keyword>
<comment type="caution">
    <text evidence="12">Lacks conserved residue(s) required for the propagation of feature annotation.</text>
</comment>
<keyword evidence="7 12" id="KW-0675">Receptor</keyword>
<comment type="subcellular location">
    <subcellularLocation>
        <location evidence="12">Cell membrane</location>
        <topology evidence="12">Multi-pass membrane protein</topology>
    </subcellularLocation>
    <subcellularLocation>
        <location evidence="1">Membrane</location>
        <topology evidence="1">Multi-pass membrane protein</topology>
    </subcellularLocation>
</comment>
<keyword evidence="8 12" id="KW-0807">Transducer</keyword>
<dbReference type="GeneID" id="106750006"/>
<feature type="transmembrane region" description="Helical" evidence="12">
    <location>
        <begin position="273"/>
        <end position="301"/>
    </location>
</feature>
<dbReference type="PANTHER" id="PTHR21137:SF37">
    <property type="entry name" value="ODORANT RECEPTOR 46A, ISOFORM B-RELATED"/>
    <property type="match status" value="1"/>
</dbReference>
<name>A0A6P3Y5X6_DINQU</name>
<keyword evidence="13" id="KW-1185">Reference proteome</keyword>
<proteinExistence type="inferred from homology"/>
<comment type="subunit">
    <text evidence="11">Interacts with Orco. Complexes exist early in the endomembrane system in olfactory sensory neurons (OSNs), coupling these complexes to the conserved ciliary trafficking pathway.</text>
</comment>
<comment type="similarity">
    <text evidence="10">Belongs to the insect chemoreceptor superfamily. Heteromeric odorant receptor channel (TC 1.A.69) family. Or2a subfamily.</text>
</comment>
<dbReference type="PANTHER" id="PTHR21137">
    <property type="entry name" value="ODORANT RECEPTOR"/>
    <property type="match status" value="1"/>
</dbReference>
<evidence type="ECO:0000256" key="11">
    <source>
        <dbReference type="ARBA" id="ARBA00038679"/>
    </source>
</evidence>
<evidence type="ECO:0000256" key="5">
    <source>
        <dbReference type="ARBA" id="ARBA00022989"/>
    </source>
</evidence>
<evidence type="ECO:0000256" key="6">
    <source>
        <dbReference type="ARBA" id="ARBA00023136"/>
    </source>
</evidence>
<evidence type="ECO:0000256" key="3">
    <source>
        <dbReference type="ARBA" id="ARBA00022692"/>
    </source>
</evidence>
<evidence type="ECO:0000313" key="14">
    <source>
        <dbReference type="RefSeq" id="XP_014485494.1"/>
    </source>
</evidence>
<keyword evidence="3 12" id="KW-0812">Transmembrane</keyword>
<dbReference type="KEGG" id="dqu:106750006"/>
<reference evidence="14" key="1">
    <citation type="submission" date="2025-08" db="UniProtKB">
        <authorList>
            <consortium name="RefSeq"/>
        </authorList>
    </citation>
    <scope>IDENTIFICATION</scope>
</reference>
<feature type="transmembrane region" description="Helical" evidence="12">
    <location>
        <begin position="32"/>
        <end position="52"/>
    </location>
</feature>
<feature type="transmembrane region" description="Helical" evidence="12">
    <location>
        <begin position="67"/>
        <end position="85"/>
    </location>
</feature>
<evidence type="ECO:0000256" key="12">
    <source>
        <dbReference type="RuleBase" id="RU351113"/>
    </source>
</evidence>
<dbReference type="RefSeq" id="XP_014485494.1">
    <property type="nucleotide sequence ID" value="XM_014630008.1"/>
</dbReference>
<dbReference type="Pfam" id="PF02949">
    <property type="entry name" value="7tm_6"/>
    <property type="match status" value="1"/>
</dbReference>
<protein>
    <recommendedName>
        <fullName evidence="12">Odorant receptor</fullName>
    </recommendedName>
</protein>
<dbReference type="GO" id="GO:0005886">
    <property type="term" value="C:plasma membrane"/>
    <property type="evidence" value="ECO:0007669"/>
    <property type="project" value="UniProtKB-SubCell"/>
</dbReference>
<dbReference type="InterPro" id="IPR004117">
    <property type="entry name" value="7tm6_olfct_rcpt"/>
</dbReference>
<evidence type="ECO:0000256" key="8">
    <source>
        <dbReference type="ARBA" id="ARBA00023224"/>
    </source>
</evidence>
<keyword evidence="4 12" id="KW-0552">Olfaction</keyword>
<gene>
    <name evidence="14" type="primary">LOC106750006</name>
</gene>
<evidence type="ECO:0000256" key="7">
    <source>
        <dbReference type="ARBA" id="ARBA00023170"/>
    </source>
</evidence>
<evidence type="ECO:0000313" key="13">
    <source>
        <dbReference type="Proteomes" id="UP000515204"/>
    </source>
</evidence>
<dbReference type="OrthoDB" id="6597368at2759"/>
<feature type="transmembrane region" description="Helical" evidence="12">
    <location>
        <begin position="313"/>
        <end position="334"/>
    </location>
</feature>
<dbReference type="GO" id="GO:0004984">
    <property type="term" value="F:olfactory receptor activity"/>
    <property type="evidence" value="ECO:0007669"/>
    <property type="project" value="InterPro"/>
</dbReference>
<evidence type="ECO:0000256" key="9">
    <source>
        <dbReference type="ARBA" id="ARBA00037764"/>
    </source>
</evidence>
<dbReference type="Proteomes" id="UP000515204">
    <property type="component" value="Unplaced"/>
</dbReference>
<keyword evidence="6 12" id="KW-0472">Membrane</keyword>
<evidence type="ECO:0000256" key="1">
    <source>
        <dbReference type="ARBA" id="ARBA00004141"/>
    </source>
</evidence>
<evidence type="ECO:0000256" key="2">
    <source>
        <dbReference type="ARBA" id="ARBA00022606"/>
    </source>
</evidence>
<organism evidence="13 14">
    <name type="scientific">Dinoponera quadriceps</name>
    <name type="common">South American ant</name>
    <dbReference type="NCBI Taxonomy" id="609295"/>
    <lineage>
        <taxon>Eukaryota</taxon>
        <taxon>Metazoa</taxon>
        <taxon>Ecdysozoa</taxon>
        <taxon>Arthropoda</taxon>
        <taxon>Hexapoda</taxon>
        <taxon>Insecta</taxon>
        <taxon>Pterygota</taxon>
        <taxon>Neoptera</taxon>
        <taxon>Endopterygota</taxon>
        <taxon>Hymenoptera</taxon>
        <taxon>Apocrita</taxon>
        <taxon>Aculeata</taxon>
        <taxon>Formicoidea</taxon>
        <taxon>Formicidae</taxon>
        <taxon>Ponerinae</taxon>
        <taxon>Ponerini</taxon>
        <taxon>Dinoponera</taxon>
    </lineage>
</organism>
<dbReference type="AlphaFoldDB" id="A0A6P3Y5X6"/>
<sequence>MHILPMSFALFTYTGCWRPVYWSANSIKYWMYNVYASFMFTLLQSFAVYGLVDTFLSHSLQEFLDKLYLFLSIFGVSIKLLHLFIRRRRIIGLGEMLLKKNCIPRDANEESIQEKFDRNARDFCDMDMEKEIFVILTFHQCTWVTIACEVLNEFCTFMATFAQFYPLLKTRTLPVYKWAPFDLSSLAAFLPILIYQSVALCLCANCSVAHETLIAGMMIQVCAQYEILCHRAHILPALLMEAEKKSVSEQDLRARERLIIRDLIQHHLYVYKLAYTVNAVFTLMMFAQFSLSLLVLCMSVYRISNMESLLTFRFAHIFSYLASMLMQLFLYCWYGNEVMLKSVEVCNAVYEMDWTRLRVRVMKDLAIIMMRASKPFKMSSGYLVTLTNDSFTSILKVSYSAYNFLKGS</sequence>
<dbReference type="GO" id="GO:0005549">
    <property type="term" value="F:odorant binding"/>
    <property type="evidence" value="ECO:0007669"/>
    <property type="project" value="InterPro"/>
</dbReference>
<evidence type="ECO:0000256" key="10">
    <source>
        <dbReference type="ARBA" id="ARBA00037946"/>
    </source>
</evidence>
<accession>A0A6P3Y5X6</accession>
<keyword evidence="5 12" id="KW-1133">Transmembrane helix</keyword>
<comment type="function">
    <text evidence="9">Odorant receptor which mediates acceptance or avoidance behavior, depending on its substrates. The odorant receptor repertoire encodes a large collection of odor stimuli that vary widely in identity, intensity, and duration. May form a complex with Orco to form odorant-sensing units, providing sensitive and prolonged odorant signaling and calcium permeability.</text>
</comment>